<protein>
    <submittedName>
        <fullName evidence="8">Transmembrane 4 L6 family member 4-like</fullName>
    </submittedName>
</protein>
<name>A0A9W2Y9U6_BETSP</name>
<dbReference type="InterPro" id="IPR008661">
    <property type="entry name" value="L6_membrane"/>
</dbReference>
<keyword evidence="3 6" id="KW-0812">Transmembrane</keyword>
<sequence>MSTGKCSLCIATCLYPLAVISIICNIMLFFPPEKDYYEPNIHIAEEVGGLVGGGIMVLGSAIYIHLTGKRDCCGDRCGMCGSIPVAAVGAAGALYSLVMAAFGLHYGVLCKGKPVFYSIIGILYGMRPCPHPEVNQIYISLFTTLVTTSALQMMLCGIQMINGLIGCLCGTSTNQRPRAQLNVSATLL</sequence>
<dbReference type="GeneID" id="114869878"/>
<dbReference type="Pfam" id="PF05805">
    <property type="entry name" value="L6_membrane"/>
    <property type="match status" value="1"/>
</dbReference>
<dbReference type="Proteomes" id="UP000515150">
    <property type="component" value="Chromosome 14"/>
</dbReference>
<evidence type="ECO:0000313" key="8">
    <source>
        <dbReference type="RefSeq" id="XP_055370695.1"/>
    </source>
</evidence>
<feature type="transmembrane region" description="Helical" evidence="6">
    <location>
        <begin position="137"/>
        <end position="161"/>
    </location>
</feature>
<organism evidence="7 8">
    <name type="scientific">Betta splendens</name>
    <name type="common">Siamese fighting fish</name>
    <dbReference type="NCBI Taxonomy" id="158456"/>
    <lineage>
        <taxon>Eukaryota</taxon>
        <taxon>Metazoa</taxon>
        <taxon>Chordata</taxon>
        <taxon>Craniata</taxon>
        <taxon>Vertebrata</taxon>
        <taxon>Euteleostomi</taxon>
        <taxon>Actinopterygii</taxon>
        <taxon>Neopterygii</taxon>
        <taxon>Teleostei</taxon>
        <taxon>Neoteleostei</taxon>
        <taxon>Acanthomorphata</taxon>
        <taxon>Anabantaria</taxon>
        <taxon>Anabantiformes</taxon>
        <taxon>Anabantoidei</taxon>
        <taxon>Osphronemidae</taxon>
        <taxon>Betta</taxon>
    </lineage>
</organism>
<evidence type="ECO:0000256" key="3">
    <source>
        <dbReference type="ARBA" id="ARBA00022692"/>
    </source>
</evidence>
<feature type="transmembrane region" description="Helical" evidence="6">
    <location>
        <begin position="50"/>
        <end position="66"/>
    </location>
</feature>
<evidence type="ECO:0000313" key="7">
    <source>
        <dbReference type="Proteomes" id="UP000515150"/>
    </source>
</evidence>
<keyword evidence="5 6" id="KW-0472">Membrane</keyword>
<comment type="similarity">
    <text evidence="2">Belongs to the L6 tetraspanin family.</text>
</comment>
<evidence type="ECO:0000256" key="1">
    <source>
        <dbReference type="ARBA" id="ARBA00004141"/>
    </source>
</evidence>
<reference evidence="8" key="1">
    <citation type="submission" date="2025-08" db="UniProtKB">
        <authorList>
            <consortium name="RefSeq"/>
        </authorList>
    </citation>
    <scope>IDENTIFICATION</scope>
</reference>
<dbReference type="PANTHER" id="PTHR14198">
    <property type="entry name" value="TRANSMEMBRANE 4 L6 FAMILY MEMBER 1-RELATED"/>
    <property type="match status" value="1"/>
</dbReference>
<evidence type="ECO:0000256" key="6">
    <source>
        <dbReference type="SAM" id="Phobius"/>
    </source>
</evidence>
<evidence type="ECO:0000256" key="4">
    <source>
        <dbReference type="ARBA" id="ARBA00022989"/>
    </source>
</evidence>
<dbReference type="PANTHER" id="PTHR14198:SF23">
    <property type="entry name" value="SI:CH211-137I24.10"/>
    <property type="match status" value="1"/>
</dbReference>
<gene>
    <name evidence="8" type="primary">LOC114869878</name>
</gene>
<dbReference type="OrthoDB" id="9937421at2759"/>
<evidence type="ECO:0000256" key="2">
    <source>
        <dbReference type="ARBA" id="ARBA00006193"/>
    </source>
</evidence>
<dbReference type="KEGG" id="bspl:114869878"/>
<dbReference type="RefSeq" id="XP_055370695.1">
    <property type="nucleotide sequence ID" value="XM_055514720.1"/>
</dbReference>
<evidence type="ECO:0000256" key="5">
    <source>
        <dbReference type="ARBA" id="ARBA00023136"/>
    </source>
</evidence>
<feature type="transmembrane region" description="Helical" evidence="6">
    <location>
        <begin position="78"/>
        <end position="98"/>
    </location>
</feature>
<comment type="subcellular location">
    <subcellularLocation>
        <location evidence="1">Membrane</location>
        <topology evidence="1">Multi-pass membrane protein</topology>
    </subcellularLocation>
</comment>
<accession>A0A9W2Y9U6</accession>
<dbReference type="AlphaFoldDB" id="A0A9W2Y9U6"/>
<dbReference type="GO" id="GO:0016020">
    <property type="term" value="C:membrane"/>
    <property type="evidence" value="ECO:0007669"/>
    <property type="project" value="UniProtKB-SubCell"/>
</dbReference>
<proteinExistence type="inferred from homology"/>
<feature type="transmembrane region" description="Helical" evidence="6">
    <location>
        <begin position="7"/>
        <end position="30"/>
    </location>
</feature>
<keyword evidence="4 6" id="KW-1133">Transmembrane helix</keyword>
<keyword evidence="7" id="KW-1185">Reference proteome</keyword>